<dbReference type="GO" id="GO:0003677">
    <property type="term" value="F:DNA binding"/>
    <property type="evidence" value="ECO:0007669"/>
    <property type="project" value="UniProtKB-UniRule"/>
</dbReference>
<dbReference type="InterPro" id="IPR036271">
    <property type="entry name" value="Tet_transcr_reg_TetR-rel_C_sf"/>
</dbReference>
<dbReference type="AlphaFoldDB" id="A0A919R1T0"/>
<gene>
    <name evidence="6" type="ORF">Sru01_24500</name>
</gene>
<name>A0A919R1T0_9ACTN</name>
<dbReference type="SUPFAM" id="SSF48498">
    <property type="entry name" value="Tetracyclin repressor-like, C-terminal domain"/>
    <property type="match status" value="1"/>
</dbReference>
<dbReference type="InterPro" id="IPR001647">
    <property type="entry name" value="HTH_TetR"/>
</dbReference>
<dbReference type="Gene3D" id="1.10.357.10">
    <property type="entry name" value="Tetracycline Repressor, domain 2"/>
    <property type="match status" value="1"/>
</dbReference>
<evidence type="ECO:0000313" key="6">
    <source>
        <dbReference type="EMBL" id="GII77468.1"/>
    </source>
</evidence>
<sequence>MAARGRPRGFDPDVALRKALEVFWERGYEGTSLSDLATAMGIASASIYACFGSKEALFRQAVTLYGTLSGEAPRSALRGHPTARAAVEAMLRATADEITRPDAPPGCMLVLAAPTGAVENHEVREFLAERRRGQFEAIRARLAAEPAVAASDLDAIARFYTTVVQGMSIQARDGAGRAELEAVITCAMAGWETLVGGQGPPASSERPMTVRPGACSAGITPIRSGPGDEHVI</sequence>
<evidence type="ECO:0000256" key="4">
    <source>
        <dbReference type="PROSITE-ProRule" id="PRU00335"/>
    </source>
</evidence>
<dbReference type="Pfam" id="PF00440">
    <property type="entry name" value="TetR_N"/>
    <property type="match status" value="1"/>
</dbReference>
<dbReference type="SUPFAM" id="SSF46689">
    <property type="entry name" value="Homeodomain-like"/>
    <property type="match status" value="1"/>
</dbReference>
<evidence type="ECO:0000313" key="7">
    <source>
        <dbReference type="Proteomes" id="UP000655287"/>
    </source>
</evidence>
<dbReference type="PRINTS" id="PR00455">
    <property type="entry name" value="HTHTETR"/>
</dbReference>
<feature type="DNA-binding region" description="H-T-H motif" evidence="4">
    <location>
        <begin position="32"/>
        <end position="51"/>
    </location>
</feature>
<comment type="caution">
    <text evidence="6">The sequence shown here is derived from an EMBL/GenBank/DDBJ whole genome shotgun (WGS) entry which is preliminary data.</text>
</comment>
<dbReference type="Proteomes" id="UP000655287">
    <property type="component" value="Unassembled WGS sequence"/>
</dbReference>
<evidence type="ECO:0000256" key="3">
    <source>
        <dbReference type="ARBA" id="ARBA00023163"/>
    </source>
</evidence>
<dbReference type="RefSeq" id="WP_203984361.1">
    <property type="nucleotide sequence ID" value="NZ_BOOU01000036.1"/>
</dbReference>
<organism evidence="6 7">
    <name type="scientific">Sphaerisporangium rufum</name>
    <dbReference type="NCBI Taxonomy" id="1381558"/>
    <lineage>
        <taxon>Bacteria</taxon>
        <taxon>Bacillati</taxon>
        <taxon>Actinomycetota</taxon>
        <taxon>Actinomycetes</taxon>
        <taxon>Streptosporangiales</taxon>
        <taxon>Streptosporangiaceae</taxon>
        <taxon>Sphaerisporangium</taxon>
    </lineage>
</organism>
<dbReference type="EMBL" id="BOOU01000036">
    <property type="protein sequence ID" value="GII77468.1"/>
    <property type="molecule type" value="Genomic_DNA"/>
</dbReference>
<keyword evidence="7" id="KW-1185">Reference proteome</keyword>
<evidence type="ECO:0000256" key="2">
    <source>
        <dbReference type="ARBA" id="ARBA00023125"/>
    </source>
</evidence>
<reference evidence="6" key="1">
    <citation type="submission" date="2021-01" db="EMBL/GenBank/DDBJ databases">
        <title>Whole genome shotgun sequence of Sphaerisporangium rufum NBRC 109079.</title>
        <authorList>
            <person name="Komaki H."/>
            <person name="Tamura T."/>
        </authorList>
    </citation>
    <scope>NUCLEOTIDE SEQUENCE</scope>
    <source>
        <strain evidence="6">NBRC 109079</strain>
    </source>
</reference>
<dbReference type="InterPro" id="IPR009057">
    <property type="entry name" value="Homeodomain-like_sf"/>
</dbReference>
<evidence type="ECO:0000256" key="1">
    <source>
        <dbReference type="ARBA" id="ARBA00023015"/>
    </source>
</evidence>
<accession>A0A919R1T0</accession>
<feature type="domain" description="HTH tetR-type" evidence="5">
    <location>
        <begin position="9"/>
        <end position="69"/>
    </location>
</feature>
<keyword evidence="2 4" id="KW-0238">DNA-binding</keyword>
<proteinExistence type="predicted"/>
<dbReference type="PANTHER" id="PTHR47506">
    <property type="entry name" value="TRANSCRIPTIONAL REGULATORY PROTEIN"/>
    <property type="match status" value="1"/>
</dbReference>
<keyword evidence="1" id="KW-0805">Transcription regulation</keyword>
<dbReference type="PANTHER" id="PTHR47506:SF1">
    <property type="entry name" value="HTH-TYPE TRANSCRIPTIONAL REGULATOR YJDC"/>
    <property type="match status" value="1"/>
</dbReference>
<dbReference type="PROSITE" id="PS50977">
    <property type="entry name" value="HTH_TETR_2"/>
    <property type="match status" value="1"/>
</dbReference>
<protein>
    <submittedName>
        <fullName evidence="6">TetR family transcriptional regulator</fullName>
    </submittedName>
</protein>
<keyword evidence="3" id="KW-0804">Transcription</keyword>
<evidence type="ECO:0000259" key="5">
    <source>
        <dbReference type="PROSITE" id="PS50977"/>
    </source>
</evidence>
<dbReference type="Gene3D" id="1.10.10.60">
    <property type="entry name" value="Homeodomain-like"/>
    <property type="match status" value="1"/>
</dbReference>